<dbReference type="Proteomes" id="UP001151760">
    <property type="component" value="Unassembled WGS sequence"/>
</dbReference>
<protein>
    <recommendedName>
        <fullName evidence="4">Reverse transcriptase domain-containing protein</fullName>
    </recommendedName>
</protein>
<evidence type="ECO:0008006" key="4">
    <source>
        <dbReference type="Google" id="ProtNLM"/>
    </source>
</evidence>
<feature type="compositionally biased region" description="Pro residues" evidence="1">
    <location>
        <begin position="9"/>
        <end position="19"/>
    </location>
</feature>
<feature type="region of interest" description="Disordered" evidence="1">
    <location>
        <begin position="1"/>
        <end position="26"/>
    </location>
</feature>
<dbReference type="EMBL" id="BQNB010013891">
    <property type="protein sequence ID" value="GJT21475.1"/>
    <property type="molecule type" value="Genomic_DNA"/>
</dbReference>
<evidence type="ECO:0000313" key="2">
    <source>
        <dbReference type="EMBL" id="GJT21475.1"/>
    </source>
</evidence>
<accession>A0ABQ5C2V0</accession>
<reference evidence="2" key="1">
    <citation type="journal article" date="2022" name="Int. J. Mol. Sci.">
        <title>Draft Genome of Tanacetum Coccineum: Genomic Comparison of Closely Related Tanacetum-Family Plants.</title>
        <authorList>
            <person name="Yamashiro T."/>
            <person name="Shiraishi A."/>
            <person name="Nakayama K."/>
            <person name="Satake H."/>
        </authorList>
    </citation>
    <scope>NUCLEOTIDE SEQUENCE</scope>
</reference>
<evidence type="ECO:0000256" key="1">
    <source>
        <dbReference type="SAM" id="MobiDB-lite"/>
    </source>
</evidence>
<reference evidence="2" key="2">
    <citation type="submission" date="2022-01" db="EMBL/GenBank/DDBJ databases">
        <authorList>
            <person name="Yamashiro T."/>
            <person name="Shiraishi A."/>
            <person name="Satake H."/>
            <person name="Nakayama K."/>
        </authorList>
    </citation>
    <scope>NUCLEOTIDE SEQUENCE</scope>
</reference>
<comment type="caution">
    <text evidence="2">The sequence shown here is derived from an EMBL/GenBank/DDBJ whole genome shotgun (WGS) entry which is preliminary data.</text>
</comment>
<proteinExistence type="predicted"/>
<evidence type="ECO:0000313" key="3">
    <source>
        <dbReference type="Proteomes" id="UP001151760"/>
    </source>
</evidence>
<keyword evidence="3" id="KW-1185">Reference proteome</keyword>
<sequence>MTNKREMRPPPGFLIPPHLPNVNTNERPPVTTTVFAATTPRNTAFAYRASTLTDPTPMISPAFVEANYEILKSLLRDRRRQIRNEDLRIELEYFSKYYDKEREMEPSLNEPRKSLHLFARDHPGFIEQGRKQNQKEYQGSNRICDPLCSLDRGLSSPRWLKMPSHVGSYDGKGDPNNFLHLFKGAIQQETHLAVHNIKQREGKSVRAFTARYTDDTLQILGLHEDQRIFGFVQGLRTRNLVKHLSTDLSSTYKDLMEKIYT</sequence>
<name>A0ABQ5C2V0_9ASTR</name>
<gene>
    <name evidence="2" type="ORF">Tco_0891412</name>
</gene>
<organism evidence="2 3">
    <name type="scientific">Tanacetum coccineum</name>
    <dbReference type="NCBI Taxonomy" id="301880"/>
    <lineage>
        <taxon>Eukaryota</taxon>
        <taxon>Viridiplantae</taxon>
        <taxon>Streptophyta</taxon>
        <taxon>Embryophyta</taxon>
        <taxon>Tracheophyta</taxon>
        <taxon>Spermatophyta</taxon>
        <taxon>Magnoliopsida</taxon>
        <taxon>eudicotyledons</taxon>
        <taxon>Gunneridae</taxon>
        <taxon>Pentapetalae</taxon>
        <taxon>asterids</taxon>
        <taxon>campanulids</taxon>
        <taxon>Asterales</taxon>
        <taxon>Asteraceae</taxon>
        <taxon>Asteroideae</taxon>
        <taxon>Anthemideae</taxon>
        <taxon>Anthemidinae</taxon>
        <taxon>Tanacetum</taxon>
    </lineage>
</organism>